<keyword evidence="1" id="KW-0808">Transferase</keyword>
<organism evidence="3 4">
    <name type="scientific">Rhizobium wuzhouense</name>
    <dbReference type="NCBI Taxonomy" id="1986026"/>
    <lineage>
        <taxon>Bacteria</taxon>
        <taxon>Pseudomonadati</taxon>
        <taxon>Pseudomonadota</taxon>
        <taxon>Alphaproteobacteria</taxon>
        <taxon>Hyphomicrobiales</taxon>
        <taxon>Rhizobiaceae</taxon>
        <taxon>Rhizobium/Agrobacterium group</taxon>
        <taxon>Rhizobium</taxon>
    </lineage>
</organism>
<dbReference type="InterPro" id="IPR035488">
    <property type="entry name" value="FrlB_SIS"/>
</dbReference>
<keyword evidence="3" id="KW-0413">Isomerase</keyword>
<dbReference type="CDD" id="cd05710">
    <property type="entry name" value="SIS_1"/>
    <property type="match status" value="1"/>
</dbReference>
<keyword evidence="1" id="KW-0032">Aminotransferase</keyword>
<dbReference type="Gene3D" id="3.40.50.10490">
    <property type="entry name" value="Glucose-6-phosphate isomerase like protein, domain 1"/>
    <property type="match status" value="2"/>
</dbReference>
<proteinExistence type="predicted"/>
<dbReference type="EMBL" id="QJRY01000001">
    <property type="protein sequence ID" value="PYB77438.1"/>
    <property type="molecule type" value="Genomic_DNA"/>
</dbReference>
<evidence type="ECO:0000259" key="2">
    <source>
        <dbReference type="PROSITE" id="PS51464"/>
    </source>
</evidence>
<dbReference type="SUPFAM" id="SSF53697">
    <property type="entry name" value="SIS domain"/>
    <property type="match status" value="1"/>
</dbReference>
<dbReference type="PIRSF" id="PIRSF009290">
    <property type="entry name" value="FrlB"/>
    <property type="match status" value="1"/>
</dbReference>
<dbReference type="Pfam" id="PF01380">
    <property type="entry name" value="SIS"/>
    <property type="match status" value="1"/>
</dbReference>
<dbReference type="PROSITE" id="PS51464">
    <property type="entry name" value="SIS"/>
    <property type="match status" value="1"/>
</dbReference>
<protein>
    <submittedName>
        <fullName evidence="3">Sugar isomerase</fullName>
    </submittedName>
</protein>
<dbReference type="RefSeq" id="WP_110789872.1">
    <property type="nucleotide sequence ID" value="NZ_QJRY01000001.1"/>
</dbReference>
<dbReference type="InterPro" id="IPR001347">
    <property type="entry name" value="SIS_dom"/>
</dbReference>
<gene>
    <name evidence="3" type="ORF">DMY87_03500</name>
</gene>
<sequence length="337" mass="37218">MLNFDEERFLKIQGGAVALRQRLDDVISECLSAGAENIYFLGTGGAAILMQPAAQLLQRRSRFPAFIDMPAELILAGSANLTPKSIVVMPSLSGTTKESVALLTRLKEIGATVITLVGHADTPLGQGGDHVFVNFAEDDTSCESFYLQSLFIALSVMRHRGEISNYGEIAGELERLPSLLLEVKRAFEPKAEAFARKLAAADYHIITGAGNVWPEAFYYGMCILEEMQWIRTRPVHASDFFHGTLELIDKGVSLILFKGEDELRPLAERVENFAPAYTEAMTVLDTADFDLPGISPGVRALISPVLLATVLERISAHLEVMRNHPLTTRRYYKRVAY</sequence>
<evidence type="ECO:0000313" key="4">
    <source>
        <dbReference type="Proteomes" id="UP000247536"/>
    </source>
</evidence>
<reference evidence="3 4" key="1">
    <citation type="submission" date="2018-06" db="EMBL/GenBank/DDBJ databases">
        <title>Rhizobium wuzhouense sp. nov., isolated from roots of Oryza officinalis.</title>
        <authorList>
            <person name="Yuan T."/>
        </authorList>
    </citation>
    <scope>NUCLEOTIDE SEQUENCE [LARGE SCALE GENOMIC DNA]</scope>
    <source>
        <strain evidence="3 4">W44</strain>
    </source>
</reference>
<feature type="domain" description="SIS" evidence="2">
    <location>
        <begin position="27"/>
        <end position="162"/>
    </location>
</feature>
<accession>A0ABX5NW88</accession>
<keyword evidence="4" id="KW-1185">Reference proteome</keyword>
<dbReference type="Proteomes" id="UP000247536">
    <property type="component" value="Unassembled WGS sequence"/>
</dbReference>
<dbReference type="PANTHER" id="PTHR10937:SF14">
    <property type="entry name" value="FRUCTOSELYSINE 6-PHOSPHATE DEGLYCASE"/>
    <property type="match status" value="1"/>
</dbReference>
<dbReference type="InterPro" id="IPR024713">
    <property type="entry name" value="Fructosamine_deglycase_FrlB"/>
</dbReference>
<evidence type="ECO:0000313" key="3">
    <source>
        <dbReference type="EMBL" id="PYB77438.1"/>
    </source>
</evidence>
<dbReference type="GO" id="GO:0016853">
    <property type="term" value="F:isomerase activity"/>
    <property type="evidence" value="ECO:0007669"/>
    <property type="project" value="UniProtKB-KW"/>
</dbReference>
<dbReference type="PANTHER" id="PTHR10937">
    <property type="entry name" value="GLUCOSAMINE--FRUCTOSE-6-PHOSPHATE AMINOTRANSFERASE, ISOMERIZING"/>
    <property type="match status" value="1"/>
</dbReference>
<comment type="caution">
    <text evidence="3">The sequence shown here is derived from an EMBL/GenBank/DDBJ whole genome shotgun (WGS) entry which is preliminary data.</text>
</comment>
<name>A0ABX5NW88_9HYPH</name>
<evidence type="ECO:0000256" key="1">
    <source>
        <dbReference type="ARBA" id="ARBA00022576"/>
    </source>
</evidence>
<dbReference type="InterPro" id="IPR046348">
    <property type="entry name" value="SIS_dom_sf"/>
</dbReference>